<dbReference type="InterPro" id="IPR038488">
    <property type="entry name" value="Integrase_DNA-bd_sf"/>
</dbReference>
<protein>
    <submittedName>
        <fullName evidence="5">Phage integrase</fullName>
    </submittedName>
</protein>
<comment type="similarity">
    <text evidence="1">Belongs to the 'phage' integrase family.</text>
</comment>
<dbReference type="Pfam" id="PF00589">
    <property type="entry name" value="Phage_integrase"/>
    <property type="match status" value="1"/>
</dbReference>
<sequence length="433" mass="48824">MRFDARTAKQLSPGAHLKIDGCPGLRLEATASRRSWIYRYKSPVDGRMRQIKIGEWPALSIAAAAVEWERLKQARNAGNDPALAKRQANDSVGVMVQQGDSPTVRDICSAYLTGHIERNRQSKGAAEVARMFRTMLGDIADLPAVEVTRERAFSKIDSYRHVPVQASRLRLELGAAWDYALDAGRLPESASNWWRQIMRGRLRSNGRRIQGQPMGTAKRFLTDAEVGALITWLPNFSRNVEDALTLYLWTGTRGAEICAMEGTEITEERDGLWWTIPKVKTKSARHEKATDLRVPLVGRADAIVRRRLERYGKGWLFPAERGGHMQQKVFGQAVHCHMPYSVTRPEQERPRLPVTHWAPHDLRRTARTILAALGCPYEIGEAILGHMLPGVGGIYNRHSYDAERRHWLTKLDEKLEAATRSHQSSPSSGRSRS</sequence>
<dbReference type="Gene3D" id="1.10.443.10">
    <property type="entry name" value="Intergrase catalytic core"/>
    <property type="match status" value="1"/>
</dbReference>
<reference evidence="5 6" key="1">
    <citation type="journal article" date="2012" name="PLoS ONE">
        <title>Evolution of Burkholderia pseudomallei in recurrent melioidosis.</title>
        <authorList>
            <person name="Hayden H.S."/>
            <person name="Lim R."/>
            <person name="Brittnacher M.J."/>
            <person name="Sims E.H."/>
            <person name="Ramage E.R."/>
            <person name="Fong C."/>
            <person name="Wu Z."/>
            <person name="Crist E."/>
            <person name="Chang J."/>
            <person name="Zhou Y."/>
            <person name="Radey M."/>
            <person name="Rohmer L."/>
            <person name="Haugen E."/>
            <person name="Gillett W."/>
            <person name="Wuthiekanun V."/>
            <person name="Peacock S.J."/>
            <person name="Kaul R."/>
            <person name="Miller S.I."/>
            <person name="Manoil C."/>
            <person name="Jacobs M.A."/>
        </authorList>
    </citation>
    <scope>NUCLEOTIDE SEQUENCE [LARGE SCALE GENOMIC DNA]</scope>
    <source>
        <strain evidence="5 6">1026b</strain>
    </source>
</reference>
<dbReference type="RefSeq" id="WP_004552744.1">
    <property type="nucleotide sequence ID" value="NC_017831.1"/>
</dbReference>
<accession>A0A0H3HIH3</accession>
<dbReference type="AlphaFoldDB" id="A0A0H3HIH3"/>
<dbReference type="Pfam" id="PF13356">
    <property type="entry name" value="Arm-DNA-bind_3"/>
    <property type="match status" value="1"/>
</dbReference>
<dbReference type="GO" id="GO:0006310">
    <property type="term" value="P:DNA recombination"/>
    <property type="evidence" value="ECO:0007669"/>
    <property type="project" value="UniProtKB-KW"/>
</dbReference>
<feature type="domain" description="Tyr recombinase" evidence="4">
    <location>
        <begin position="216"/>
        <end position="408"/>
    </location>
</feature>
<dbReference type="GO" id="GO:0003677">
    <property type="term" value="F:DNA binding"/>
    <property type="evidence" value="ECO:0007669"/>
    <property type="project" value="InterPro"/>
</dbReference>
<dbReference type="InterPro" id="IPR050808">
    <property type="entry name" value="Phage_Integrase"/>
</dbReference>
<dbReference type="InterPro" id="IPR011010">
    <property type="entry name" value="DNA_brk_join_enz"/>
</dbReference>
<evidence type="ECO:0000259" key="4">
    <source>
        <dbReference type="PROSITE" id="PS51898"/>
    </source>
</evidence>
<evidence type="ECO:0000256" key="1">
    <source>
        <dbReference type="ARBA" id="ARBA00008857"/>
    </source>
</evidence>
<proteinExistence type="inferred from homology"/>
<evidence type="ECO:0000256" key="2">
    <source>
        <dbReference type="ARBA" id="ARBA00022908"/>
    </source>
</evidence>
<evidence type="ECO:0000313" key="5">
    <source>
        <dbReference type="EMBL" id="AFI65731.1"/>
    </source>
</evidence>
<dbReference type="GO" id="GO:0015074">
    <property type="term" value="P:DNA integration"/>
    <property type="evidence" value="ECO:0007669"/>
    <property type="project" value="UniProtKB-KW"/>
</dbReference>
<name>A0A0H3HIH3_BURP2</name>
<dbReference type="InterPro" id="IPR025166">
    <property type="entry name" value="Integrase_DNA_bind_dom"/>
</dbReference>
<keyword evidence="2" id="KW-0229">DNA integration</keyword>
<dbReference type="InterPro" id="IPR002104">
    <property type="entry name" value="Integrase_catalytic"/>
</dbReference>
<dbReference type="EMBL" id="CP002833">
    <property type="protein sequence ID" value="AFI65731.1"/>
    <property type="molecule type" value="Genomic_DNA"/>
</dbReference>
<dbReference type="PATRIC" id="fig|884204.3.peg.1186"/>
<dbReference type="InterPro" id="IPR013762">
    <property type="entry name" value="Integrase-like_cat_sf"/>
</dbReference>
<dbReference type="PANTHER" id="PTHR30629:SF2">
    <property type="entry name" value="PROPHAGE INTEGRASE INTS-RELATED"/>
    <property type="match status" value="1"/>
</dbReference>
<gene>
    <name evidence="5" type="ordered locus">BP1026B_I1081</name>
</gene>
<evidence type="ECO:0000256" key="3">
    <source>
        <dbReference type="ARBA" id="ARBA00023172"/>
    </source>
</evidence>
<dbReference type="Proteomes" id="UP000010087">
    <property type="component" value="Chromosome 1"/>
</dbReference>
<dbReference type="SUPFAM" id="SSF56349">
    <property type="entry name" value="DNA breaking-rejoining enzymes"/>
    <property type="match status" value="1"/>
</dbReference>
<evidence type="ECO:0000313" key="6">
    <source>
        <dbReference type="Proteomes" id="UP000010087"/>
    </source>
</evidence>
<dbReference type="Gene3D" id="3.30.160.390">
    <property type="entry name" value="Integrase, DNA-binding domain"/>
    <property type="match status" value="1"/>
</dbReference>
<dbReference type="PANTHER" id="PTHR30629">
    <property type="entry name" value="PROPHAGE INTEGRASE"/>
    <property type="match status" value="1"/>
</dbReference>
<dbReference type="PROSITE" id="PS51898">
    <property type="entry name" value="TYR_RECOMBINASE"/>
    <property type="match status" value="1"/>
</dbReference>
<dbReference type="KEGG" id="bpz:BP1026B_I1081"/>
<organism evidence="5 6">
    <name type="scientific">Burkholderia pseudomallei (strain 1026b)</name>
    <dbReference type="NCBI Taxonomy" id="884204"/>
    <lineage>
        <taxon>Bacteria</taxon>
        <taxon>Pseudomonadati</taxon>
        <taxon>Pseudomonadota</taxon>
        <taxon>Betaproteobacteria</taxon>
        <taxon>Burkholderiales</taxon>
        <taxon>Burkholderiaceae</taxon>
        <taxon>Burkholderia</taxon>
        <taxon>pseudomallei group</taxon>
    </lineage>
</organism>
<keyword evidence="3" id="KW-0233">DNA recombination</keyword>